<feature type="region of interest" description="Disordered" evidence="1">
    <location>
        <begin position="1"/>
        <end position="95"/>
    </location>
</feature>
<organism evidence="2 3">
    <name type="scientific">Geodia barretti</name>
    <name type="common">Barrett's horny sponge</name>
    <dbReference type="NCBI Taxonomy" id="519541"/>
    <lineage>
        <taxon>Eukaryota</taxon>
        <taxon>Metazoa</taxon>
        <taxon>Porifera</taxon>
        <taxon>Demospongiae</taxon>
        <taxon>Heteroscleromorpha</taxon>
        <taxon>Tetractinellida</taxon>
        <taxon>Astrophorina</taxon>
        <taxon>Geodiidae</taxon>
        <taxon>Geodia</taxon>
    </lineage>
</organism>
<keyword evidence="3" id="KW-1185">Reference proteome</keyword>
<name>A0AA35XJ57_GEOBA</name>
<dbReference type="EMBL" id="CASHTH010004173">
    <property type="protein sequence ID" value="CAI8054401.1"/>
    <property type="molecule type" value="Genomic_DNA"/>
</dbReference>
<reference evidence="2" key="1">
    <citation type="submission" date="2023-03" db="EMBL/GenBank/DDBJ databases">
        <authorList>
            <person name="Steffen K."/>
            <person name="Cardenas P."/>
        </authorList>
    </citation>
    <scope>NUCLEOTIDE SEQUENCE</scope>
</reference>
<evidence type="ECO:0000313" key="2">
    <source>
        <dbReference type="EMBL" id="CAI8054401.1"/>
    </source>
</evidence>
<sequence>MKELQQEKASEDGDGKGTEDTGTFRRLGTLDAAARAGKGRPSPVEEERESTSAQPRAEVTPPPLYDEVTPEDSPYLNHKRSPSPYEDPSTLHLAGPIPLHPLPDFFTTLEQSVAPALSGGSTEGAIYVLTGGRGFVSLQTGRRRSVHYIRPGDVSTSDESCIIAYEMKH</sequence>
<dbReference type="AlphaFoldDB" id="A0AA35XJ57"/>
<evidence type="ECO:0000256" key="1">
    <source>
        <dbReference type="SAM" id="MobiDB-lite"/>
    </source>
</evidence>
<comment type="caution">
    <text evidence="2">The sequence shown here is derived from an EMBL/GenBank/DDBJ whole genome shotgun (WGS) entry which is preliminary data.</text>
</comment>
<gene>
    <name evidence="2" type="ORF">GBAR_LOCUS29686</name>
</gene>
<evidence type="ECO:0000313" key="3">
    <source>
        <dbReference type="Proteomes" id="UP001174909"/>
    </source>
</evidence>
<accession>A0AA35XJ57</accession>
<feature type="compositionally biased region" description="Basic and acidic residues" evidence="1">
    <location>
        <begin position="1"/>
        <end position="23"/>
    </location>
</feature>
<protein>
    <submittedName>
        <fullName evidence="2">Uncharacterized protein</fullName>
    </submittedName>
</protein>
<dbReference type="Proteomes" id="UP001174909">
    <property type="component" value="Unassembled WGS sequence"/>
</dbReference>
<proteinExistence type="predicted"/>